<keyword evidence="4" id="KW-0805">Transcription regulation</keyword>
<name>A0A1V9ZAU7_9STRA</name>
<keyword evidence="10" id="KW-1185">Reference proteome</keyword>
<proteinExistence type="inferred from homology"/>
<dbReference type="PANTHER" id="PTHR15970:SF2">
    <property type="entry name" value="ELL-ASSOCIATED FACTOR EAF"/>
    <property type="match status" value="1"/>
</dbReference>
<sequence length="119" mass="13350">MSEPKNGEEYAVDLGASIVSNEQENSVQYSFRYEFQPASVDTSICALVSADATNLVTVAMAGGVQFKGKMVENKEIECILIFDPKTKRFKLEKLPWACTQLRPVRQIKPLPKRPRVSLE</sequence>
<organism evidence="9 10">
    <name type="scientific">Thraustotheca clavata</name>
    <dbReference type="NCBI Taxonomy" id="74557"/>
    <lineage>
        <taxon>Eukaryota</taxon>
        <taxon>Sar</taxon>
        <taxon>Stramenopiles</taxon>
        <taxon>Oomycota</taxon>
        <taxon>Saprolegniomycetes</taxon>
        <taxon>Saprolegniales</taxon>
        <taxon>Achlyaceae</taxon>
        <taxon>Thraustotheca</taxon>
    </lineage>
</organism>
<evidence type="ECO:0000313" key="10">
    <source>
        <dbReference type="Proteomes" id="UP000243217"/>
    </source>
</evidence>
<dbReference type="PANTHER" id="PTHR15970">
    <property type="entry name" value="ELL-ASSOCIATED FACTOR EAF"/>
    <property type="match status" value="1"/>
</dbReference>
<comment type="similarity">
    <text evidence="2">Belongs to the EAF family.</text>
</comment>
<reference evidence="9 10" key="1">
    <citation type="journal article" date="2014" name="Genome Biol. Evol.">
        <title>The secreted proteins of Achlya hypogyna and Thraustotheca clavata identify the ancestral oomycete secretome and reveal gene acquisitions by horizontal gene transfer.</title>
        <authorList>
            <person name="Misner I."/>
            <person name="Blouin N."/>
            <person name="Leonard G."/>
            <person name="Richards T.A."/>
            <person name="Lane C.E."/>
        </authorList>
    </citation>
    <scope>NUCLEOTIDE SEQUENCE [LARGE SCALE GENOMIC DNA]</scope>
    <source>
        <strain evidence="9 10">ATCC 34112</strain>
    </source>
</reference>
<evidence type="ECO:0000259" key="8">
    <source>
        <dbReference type="Pfam" id="PF09816"/>
    </source>
</evidence>
<comment type="caution">
    <text evidence="9">The sequence shown here is derived from an EMBL/GenBank/DDBJ whole genome shotgun (WGS) entry which is preliminary data.</text>
</comment>
<gene>
    <name evidence="9" type="ORF">THRCLA_22174</name>
</gene>
<keyword evidence="3" id="KW-0597">Phosphoprotein</keyword>
<evidence type="ECO:0000256" key="3">
    <source>
        <dbReference type="ARBA" id="ARBA00022553"/>
    </source>
</evidence>
<dbReference type="Proteomes" id="UP000243217">
    <property type="component" value="Unassembled WGS sequence"/>
</dbReference>
<dbReference type="STRING" id="74557.A0A1V9ZAU7"/>
<dbReference type="InterPro" id="IPR019194">
    <property type="entry name" value="Tscrpt_elong_fac_Eaf_N"/>
</dbReference>
<dbReference type="InterPro" id="IPR027093">
    <property type="entry name" value="EAF_fam"/>
</dbReference>
<dbReference type="AlphaFoldDB" id="A0A1V9ZAU7"/>
<evidence type="ECO:0000256" key="1">
    <source>
        <dbReference type="ARBA" id="ARBA00004123"/>
    </source>
</evidence>
<protein>
    <recommendedName>
        <fullName evidence="8">Transcription elongation factor Eaf N-terminal domain-containing protein</fullName>
    </recommendedName>
</protein>
<accession>A0A1V9ZAU7</accession>
<dbReference type="EMBL" id="JNBS01002143">
    <property type="protein sequence ID" value="OQR95124.1"/>
    <property type="molecule type" value="Genomic_DNA"/>
</dbReference>
<keyword evidence="6" id="KW-0804">Transcription</keyword>
<evidence type="ECO:0000256" key="7">
    <source>
        <dbReference type="ARBA" id="ARBA00023242"/>
    </source>
</evidence>
<feature type="domain" description="Transcription elongation factor Eaf N-terminal" evidence="8">
    <location>
        <begin position="10"/>
        <end position="96"/>
    </location>
</feature>
<evidence type="ECO:0000256" key="2">
    <source>
        <dbReference type="ARBA" id="ARBA00007798"/>
    </source>
</evidence>
<evidence type="ECO:0000256" key="4">
    <source>
        <dbReference type="ARBA" id="ARBA00023015"/>
    </source>
</evidence>
<dbReference type="OrthoDB" id="125903at2759"/>
<dbReference type="Pfam" id="PF09816">
    <property type="entry name" value="EAF"/>
    <property type="match status" value="1"/>
</dbReference>
<keyword evidence="7" id="KW-0539">Nucleus</keyword>
<evidence type="ECO:0000256" key="6">
    <source>
        <dbReference type="ARBA" id="ARBA00023163"/>
    </source>
</evidence>
<keyword evidence="5" id="KW-0010">Activator</keyword>
<dbReference type="GO" id="GO:0003711">
    <property type="term" value="F:transcription elongation factor activity"/>
    <property type="evidence" value="ECO:0007669"/>
    <property type="project" value="TreeGrafter"/>
</dbReference>
<evidence type="ECO:0000313" key="9">
    <source>
        <dbReference type="EMBL" id="OQR95124.1"/>
    </source>
</evidence>
<dbReference type="GO" id="GO:0006368">
    <property type="term" value="P:transcription elongation by RNA polymerase II"/>
    <property type="evidence" value="ECO:0007669"/>
    <property type="project" value="InterPro"/>
</dbReference>
<dbReference type="GO" id="GO:0032783">
    <property type="term" value="C:super elongation complex"/>
    <property type="evidence" value="ECO:0007669"/>
    <property type="project" value="InterPro"/>
</dbReference>
<evidence type="ECO:0000256" key="5">
    <source>
        <dbReference type="ARBA" id="ARBA00023159"/>
    </source>
</evidence>
<comment type="subcellular location">
    <subcellularLocation>
        <location evidence="1">Nucleus</location>
    </subcellularLocation>
</comment>